<comment type="subcellular location">
    <subcellularLocation>
        <location evidence="1">Membrane</location>
    </subcellularLocation>
</comment>
<evidence type="ECO:0000256" key="2">
    <source>
        <dbReference type="ARBA" id="ARBA00006843"/>
    </source>
</evidence>
<keyword evidence="3 6" id="KW-0812">Transmembrane</keyword>
<dbReference type="AlphaFoldDB" id="A0A815PS03"/>
<keyword evidence="5 6" id="KW-0472">Membrane</keyword>
<accession>A0A815PS03</accession>
<evidence type="ECO:0008006" key="9">
    <source>
        <dbReference type="Google" id="ProtNLM"/>
    </source>
</evidence>
<dbReference type="GO" id="GO:0005886">
    <property type="term" value="C:plasma membrane"/>
    <property type="evidence" value="ECO:0007669"/>
    <property type="project" value="TreeGrafter"/>
</dbReference>
<proteinExistence type="inferred from homology"/>
<evidence type="ECO:0000256" key="5">
    <source>
        <dbReference type="ARBA" id="ARBA00023136"/>
    </source>
</evidence>
<evidence type="ECO:0000313" key="7">
    <source>
        <dbReference type="EMBL" id="CAF1452534.1"/>
    </source>
</evidence>
<gene>
    <name evidence="7" type="ORF">XAT740_LOCUS36961</name>
</gene>
<evidence type="ECO:0000256" key="3">
    <source>
        <dbReference type="ARBA" id="ARBA00022692"/>
    </source>
</evidence>
<dbReference type="Pfam" id="PF04505">
    <property type="entry name" value="CD225"/>
    <property type="match status" value="1"/>
</dbReference>
<reference evidence="7" key="1">
    <citation type="submission" date="2021-02" db="EMBL/GenBank/DDBJ databases">
        <authorList>
            <person name="Nowell W R."/>
        </authorList>
    </citation>
    <scope>NUCLEOTIDE SEQUENCE</scope>
</reference>
<keyword evidence="8" id="KW-1185">Reference proteome</keyword>
<evidence type="ECO:0000256" key="6">
    <source>
        <dbReference type="SAM" id="Phobius"/>
    </source>
</evidence>
<keyword evidence="4 6" id="KW-1133">Transmembrane helix</keyword>
<dbReference type="InterPro" id="IPR007593">
    <property type="entry name" value="CD225/Dispanin_fam"/>
</dbReference>
<protein>
    <recommendedName>
        <fullName evidence="9">Interferon-induced transmembrane protein</fullName>
    </recommendedName>
</protein>
<evidence type="ECO:0000313" key="8">
    <source>
        <dbReference type="Proteomes" id="UP000663828"/>
    </source>
</evidence>
<evidence type="ECO:0000256" key="1">
    <source>
        <dbReference type="ARBA" id="ARBA00004370"/>
    </source>
</evidence>
<comment type="caution">
    <text evidence="7">The sequence shown here is derived from an EMBL/GenBank/DDBJ whole genome shotgun (WGS) entry which is preliminary data.</text>
</comment>
<organism evidence="7 8">
    <name type="scientific">Adineta ricciae</name>
    <name type="common">Rotifer</name>
    <dbReference type="NCBI Taxonomy" id="249248"/>
    <lineage>
        <taxon>Eukaryota</taxon>
        <taxon>Metazoa</taxon>
        <taxon>Spiralia</taxon>
        <taxon>Gnathifera</taxon>
        <taxon>Rotifera</taxon>
        <taxon>Eurotatoria</taxon>
        <taxon>Bdelloidea</taxon>
        <taxon>Adinetida</taxon>
        <taxon>Adinetidae</taxon>
        <taxon>Adineta</taxon>
    </lineage>
</organism>
<sequence length="102" mass="11499">MRGSPPMNFPMQQPQSSDRKIRDYLFWSIINICVGGLILGIIAVLFSYFTREAKRNNDFIEAAKWSRRALIWNIIASILGVLGIIIIIIVVVVTSVYANKTA</sequence>
<feature type="transmembrane region" description="Helical" evidence="6">
    <location>
        <begin position="70"/>
        <end position="98"/>
    </location>
</feature>
<dbReference type="Proteomes" id="UP000663828">
    <property type="component" value="Unassembled WGS sequence"/>
</dbReference>
<comment type="similarity">
    <text evidence="2">Belongs to the CD225/Dispanin family.</text>
</comment>
<dbReference type="InterPro" id="IPR051517">
    <property type="entry name" value="IFITM_antiviral_protein"/>
</dbReference>
<name>A0A815PS03_ADIRI</name>
<feature type="transmembrane region" description="Helical" evidence="6">
    <location>
        <begin position="24"/>
        <end position="49"/>
    </location>
</feature>
<evidence type="ECO:0000256" key="4">
    <source>
        <dbReference type="ARBA" id="ARBA00022989"/>
    </source>
</evidence>
<dbReference type="PANTHER" id="PTHR13999">
    <property type="entry name" value="INTERFERON INDUCIBLE TRANSMEMBRANE PROTEIN"/>
    <property type="match status" value="1"/>
</dbReference>
<dbReference type="EMBL" id="CAJNOR010003839">
    <property type="protein sequence ID" value="CAF1452534.1"/>
    <property type="molecule type" value="Genomic_DNA"/>
</dbReference>